<feature type="compositionally biased region" description="Basic residues" evidence="13">
    <location>
        <begin position="626"/>
        <end position="654"/>
    </location>
</feature>
<accession>A0A8I6S2I2</accession>
<keyword evidence="10" id="KW-0539">Nucleus</keyword>
<evidence type="ECO:0000256" key="10">
    <source>
        <dbReference type="ARBA" id="ARBA00023242"/>
    </source>
</evidence>
<feature type="region of interest" description="Disordered" evidence="13">
    <location>
        <begin position="265"/>
        <end position="663"/>
    </location>
</feature>
<keyword evidence="6" id="KW-0832">Ubl conjugation</keyword>
<dbReference type="Gene3D" id="1.10.472.10">
    <property type="entry name" value="Cyclin-like"/>
    <property type="match status" value="2"/>
</dbReference>
<feature type="compositionally biased region" description="Basic and acidic residues" evidence="13">
    <location>
        <begin position="542"/>
        <end position="564"/>
    </location>
</feature>
<feature type="compositionally biased region" description="Basic and acidic residues" evidence="13">
    <location>
        <begin position="707"/>
        <end position="725"/>
    </location>
</feature>
<reference evidence="15" key="1">
    <citation type="submission" date="2022-01" db="UniProtKB">
        <authorList>
            <consortium name="EnsemblMetazoa"/>
        </authorList>
    </citation>
    <scope>IDENTIFICATION</scope>
</reference>
<dbReference type="GO" id="GO:0005634">
    <property type="term" value="C:nucleus"/>
    <property type="evidence" value="ECO:0007669"/>
    <property type="project" value="UniProtKB-SubCell"/>
</dbReference>
<feature type="compositionally biased region" description="Pro residues" evidence="13">
    <location>
        <begin position="488"/>
        <end position="503"/>
    </location>
</feature>
<dbReference type="InterPro" id="IPR013763">
    <property type="entry name" value="Cyclin-like_dom"/>
</dbReference>
<feature type="compositionally biased region" description="Polar residues" evidence="13">
    <location>
        <begin position="609"/>
        <end position="620"/>
    </location>
</feature>
<comment type="similarity">
    <text evidence="2">Belongs to the cyclin family. Cyclin C subfamily.</text>
</comment>
<dbReference type="Pfam" id="PF21797">
    <property type="entry name" value="CycT2-like_C"/>
    <property type="match status" value="1"/>
</dbReference>
<dbReference type="KEGG" id="clec:106669669"/>
<feature type="compositionally biased region" description="Basic and acidic residues" evidence="13">
    <location>
        <begin position="577"/>
        <end position="592"/>
    </location>
</feature>
<feature type="compositionally biased region" description="Polar residues" evidence="13">
    <location>
        <begin position="337"/>
        <end position="354"/>
    </location>
</feature>
<feature type="region of interest" description="Disordered" evidence="13">
    <location>
        <begin position="692"/>
        <end position="750"/>
    </location>
</feature>
<organism evidence="15 16">
    <name type="scientific">Cimex lectularius</name>
    <name type="common">Bed bug</name>
    <name type="synonym">Acanthia lectularia</name>
    <dbReference type="NCBI Taxonomy" id="79782"/>
    <lineage>
        <taxon>Eukaryota</taxon>
        <taxon>Metazoa</taxon>
        <taxon>Ecdysozoa</taxon>
        <taxon>Arthropoda</taxon>
        <taxon>Hexapoda</taxon>
        <taxon>Insecta</taxon>
        <taxon>Pterygota</taxon>
        <taxon>Neoptera</taxon>
        <taxon>Paraneoptera</taxon>
        <taxon>Hemiptera</taxon>
        <taxon>Heteroptera</taxon>
        <taxon>Panheteroptera</taxon>
        <taxon>Cimicomorpha</taxon>
        <taxon>Cimicidae</taxon>
        <taxon>Cimex</taxon>
    </lineage>
</organism>
<dbReference type="RefSeq" id="XP_014254790.1">
    <property type="nucleotide sequence ID" value="XM_014399304.2"/>
</dbReference>
<keyword evidence="9" id="KW-0804">Transcription</keyword>
<dbReference type="Pfam" id="PF00134">
    <property type="entry name" value="Cyclin_N"/>
    <property type="match status" value="1"/>
</dbReference>
<evidence type="ECO:0000256" key="13">
    <source>
        <dbReference type="SAM" id="MobiDB-lite"/>
    </source>
</evidence>
<dbReference type="GO" id="GO:0016538">
    <property type="term" value="F:cyclin-dependent protein serine/threonine kinase regulator activity"/>
    <property type="evidence" value="ECO:0007669"/>
    <property type="project" value="InterPro"/>
</dbReference>
<dbReference type="CTD" id="13067"/>
<dbReference type="FunFam" id="1.10.472.10:FF:000004">
    <property type="entry name" value="Cyclin T2"/>
    <property type="match status" value="1"/>
</dbReference>
<keyword evidence="3" id="KW-1017">Isopeptide bond</keyword>
<feature type="compositionally biased region" description="Polar residues" evidence="13">
    <location>
        <begin position="403"/>
        <end position="427"/>
    </location>
</feature>
<evidence type="ECO:0000256" key="5">
    <source>
        <dbReference type="ARBA" id="ARBA00022618"/>
    </source>
</evidence>
<keyword evidence="4" id="KW-0597">Phosphoprotein</keyword>
<feature type="compositionally biased region" description="Basic and acidic residues" evidence="13">
    <location>
        <begin position="290"/>
        <end position="307"/>
    </location>
</feature>
<dbReference type="AlphaFoldDB" id="A0A8I6S2I2"/>
<dbReference type="GO" id="GO:0006357">
    <property type="term" value="P:regulation of transcription by RNA polymerase II"/>
    <property type="evidence" value="ECO:0007669"/>
    <property type="project" value="InterPro"/>
</dbReference>
<name>A0A8I6S2I2_CIMLE</name>
<keyword evidence="8 12" id="KW-0195">Cyclin</keyword>
<keyword evidence="7" id="KW-0805">Transcription regulation</keyword>
<dbReference type="CDD" id="cd20538">
    <property type="entry name" value="CYCLIN_CCNT_rpt1"/>
    <property type="match status" value="1"/>
</dbReference>
<dbReference type="GO" id="GO:0051301">
    <property type="term" value="P:cell division"/>
    <property type="evidence" value="ECO:0007669"/>
    <property type="project" value="UniProtKB-KW"/>
</dbReference>
<dbReference type="SMART" id="SM00385">
    <property type="entry name" value="CYCLIN"/>
    <property type="match status" value="1"/>
</dbReference>
<feature type="compositionally biased region" description="Low complexity" evidence="13">
    <location>
        <begin position="280"/>
        <end position="289"/>
    </location>
</feature>
<evidence type="ECO:0000256" key="4">
    <source>
        <dbReference type="ARBA" id="ARBA00022553"/>
    </source>
</evidence>
<dbReference type="CDD" id="cd20539">
    <property type="entry name" value="CYCLIN_CCNT_rpt2"/>
    <property type="match status" value="1"/>
</dbReference>
<evidence type="ECO:0000256" key="3">
    <source>
        <dbReference type="ARBA" id="ARBA00022499"/>
    </source>
</evidence>
<evidence type="ECO:0000256" key="8">
    <source>
        <dbReference type="ARBA" id="ARBA00023127"/>
    </source>
</evidence>
<feature type="compositionally biased region" description="Low complexity" evidence="13">
    <location>
        <begin position="430"/>
        <end position="451"/>
    </location>
</feature>
<evidence type="ECO:0000256" key="1">
    <source>
        <dbReference type="ARBA" id="ARBA00004123"/>
    </source>
</evidence>
<dbReference type="PANTHER" id="PTHR10026">
    <property type="entry name" value="CYCLIN"/>
    <property type="match status" value="1"/>
</dbReference>
<feature type="domain" description="Cyclin-like" evidence="14">
    <location>
        <begin position="38"/>
        <end position="137"/>
    </location>
</feature>
<comment type="subcellular location">
    <subcellularLocation>
        <location evidence="1">Nucleus</location>
    </subcellularLocation>
</comment>
<dbReference type="OMA" id="MAWIFIN"/>
<dbReference type="FunFam" id="1.10.472.10:FF:000009">
    <property type="entry name" value="cyclin-T2 isoform X1"/>
    <property type="match status" value="1"/>
</dbReference>
<evidence type="ECO:0000256" key="11">
    <source>
        <dbReference type="ARBA" id="ARBA00023306"/>
    </source>
</evidence>
<feature type="compositionally biased region" description="Basic and acidic residues" evidence="13">
    <location>
        <begin position="379"/>
        <end position="390"/>
    </location>
</feature>
<evidence type="ECO:0000313" key="16">
    <source>
        <dbReference type="Proteomes" id="UP000494040"/>
    </source>
</evidence>
<keyword evidence="11" id="KW-0131">Cell cycle</keyword>
<evidence type="ECO:0000256" key="7">
    <source>
        <dbReference type="ARBA" id="ARBA00023015"/>
    </source>
</evidence>
<dbReference type="GeneID" id="106669669"/>
<dbReference type="InterPro" id="IPR006671">
    <property type="entry name" value="Cyclin_N"/>
</dbReference>
<keyword evidence="5" id="KW-0132">Cell division</keyword>
<evidence type="ECO:0000313" key="15">
    <source>
        <dbReference type="EnsemblMetazoa" id="XP_014254790.1"/>
    </source>
</evidence>
<dbReference type="InterPro" id="IPR036915">
    <property type="entry name" value="Cyclin-like_sf"/>
</dbReference>
<dbReference type="Proteomes" id="UP000494040">
    <property type="component" value="Unassembled WGS sequence"/>
</dbReference>
<feature type="compositionally biased region" description="Polar residues" evidence="13">
    <location>
        <begin position="532"/>
        <end position="541"/>
    </location>
</feature>
<evidence type="ECO:0000256" key="2">
    <source>
        <dbReference type="ARBA" id="ARBA00008638"/>
    </source>
</evidence>
<evidence type="ECO:0000256" key="9">
    <source>
        <dbReference type="ARBA" id="ARBA00023163"/>
    </source>
</evidence>
<evidence type="ECO:0000256" key="12">
    <source>
        <dbReference type="RuleBase" id="RU000383"/>
    </source>
</evidence>
<evidence type="ECO:0000256" key="6">
    <source>
        <dbReference type="ARBA" id="ARBA00022843"/>
    </source>
</evidence>
<dbReference type="OrthoDB" id="25002at2759"/>
<proteinExistence type="inferred from homology"/>
<dbReference type="InterPro" id="IPR043198">
    <property type="entry name" value="Cyclin/Ssn8"/>
</dbReference>
<dbReference type="EnsemblMetazoa" id="XM_014399304.2">
    <property type="protein sequence ID" value="XP_014254790.1"/>
    <property type="gene ID" value="LOC106669669"/>
</dbReference>
<dbReference type="SUPFAM" id="SSF47954">
    <property type="entry name" value="Cyclin-like"/>
    <property type="match status" value="2"/>
</dbReference>
<protein>
    <recommendedName>
        <fullName evidence="14">Cyclin-like domain-containing protein</fullName>
    </recommendedName>
</protein>
<keyword evidence="16" id="KW-1185">Reference proteome</keyword>
<evidence type="ECO:0000259" key="14">
    <source>
        <dbReference type="SMART" id="SM00385"/>
    </source>
</evidence>
<sequence length="750" mass="85002">MAADEKWYFTKEQLANTPSRKHGYDADRELSSRQQAANLIQDMGQKLQVTQLCINTAIVYMHRFYMFHSFTRFHRNSMAAAALFLAAKVEEQPRKLEYVIKVAQICLHRDHPPVDIRSEAYLEQAQELVVNENILLQTLGFDVAIDHPHTHVVRCCHLVRASKELAQTSYFMASNSLHLTTMCLQYKPTEVACFCIHLACKWSNWEIPQSTEGKPWFWYVDKSVTQELLEQLTDEFLVMFEKCPSRLKKKIMSLSSTQNSTILSAFGNDGDKKRNGEGSSGSAISFGSSDDMKKKQEFQRHYPDFKKHPNMPHHSRPDSHGMQSKSSCMFGPPQRTQPPVHSGSSGGSTNQSRSMPVKPNAGQDPALAKRDHLHHKMRRPEEKHPTRNHEPIPPPYKKYDKVSSGSLSDFPQNSLNNNVRAVGTSSYMLPPSHQQLQPQAQPQPTQAHHPQPQQPQPPQILHPVMDVKPEITPHTINKHQIHPHAPNSAPPKPKTPPAPPPPVKVERSIFSPEKSTPPMETMTRIKVPSPTVLPSLTPGSDTSRKRSISRESELAIYSKTEDVKPTPPPPPVVQVQEHIKTENLIKEEKPLDNKTYSPVETSLPVIEPLNSTPPQSTSAQEESHKEQKKKKKKHKEHKEHKDRHKDKHKHKHKNRDSVKADPIVITIPKEKLTLHQQQPEQILKLKIPKDRIAAASVPSPTGLKIKIPKDKIKESNKRDRSEDRNAGPPSKYHRPNGTTLQVGMDHSGHH</sequence>